<evidence type="ECO:0000256" key="5">
    <source>
        <dbReference type="ARBA" id="ARBA00022989"/>
    </source>
</evidence>
<dbReference type="GO" id="GO:0010411">
    <property type="term" value="P:xyloglucan metabolic process"/>
    <property type="evidence" value="ECO:0007669"/>
    <property type="project" value="TreeGrafter"/>
</dbReference>
<gene>
    <name evidence="11" type="primary">LOC111010951</name>
</gene>
<organism evidence="10 11">
    <name type="scientific">Momordica charantia</name>
    <name type="common">Bitter gourd</name>
    <name type="synonym">Balsam pear</name>
    <dbReference type="NCBI Taxonomy" id="3673"/>
    <lineage>
        <taxon>Eukaryota</taxon>
        <taxon>Viridiplantae</taxon>
        <taxon>Streptophyta</taxon>
        <taxon>Embryophyta</taxon>
        <taxon>Tracheophyta</taxon>
        <taxon>Spermatophyta</taxon>
        <taxon>Magnoliopsida</taxon>
        <taxon>eudicotyledons</taxon>
        <taxon>Gunneridae</taxon>
        <taxon>Pentapetalae</taxon>
        <taxon>rosids</taxon>
        <taxon>fabids</taxon>
        <taxon>Cucurbitales</taxon>
        <taxon>Cucurbitaceae</taxon>
        <taxon>Momordiceae</taxon>
        <taxon>Momordica</taxon>
    </lineage>
</organism>
<evidence type="ECO:0000256" key="6">
    <source>
        <dbReference type="ARBA" id="ARBA00023136"/>
    </source>
</evidence>
<feature type="transmembrane region" description="Helical" evidence="8">
    <location>
        <begin position="136"/>
        <end position="153"/>
    </location>
</feature>
<keyword evidence="3" id="KW-0808">Transferase</keyword>
<feature type="transmembrane region" description="Helical" evidence="8">
    <location>
        <begin position="445"/>
        <end position="463"/>
    </location>
</feature>
<dbReference type="GeneID" id="111010951"/>
<dbReference type="RefSeq" id="XP_022140237.1">
    <property type="nucleotide sequence ID" value="XM_022284545.1"/>
</dbReference>
<keyword evidence="4 8" id="KW-0812">Transmembrane</keyword>
<evidence type="ECO:0000313" key="11">
    <source>
        <dbReference type="RefSeq" id="XP_022140237.1"/>
    </source>
</evidence>
<keyword evidence="7" id="KW-0325">Glycoprotein</keyword>
<comment type="similarity">
    <text evidence="2">Belongs to the PC-esterase family. CASD1 subfamily.</text>
</comment>
<feature type="domain" description="Cas1p 10 TM acyl transferase" evidence="9">
    <location>
        <begin position="101"/>
        <end position="239"/>
    </location>
</feature>
<feature type="transmembrane region" description="Helical" evidence="8">
    <location>
        <begin position="294"/>
        <end position="315"/>
    </location>
</feature>
<feature type="transmembrane region" description="Helical" evidence="8">
    <location>
        <begin position="6"/>
        <end position="27"/>
    </location>
</feature>
<dbReference type="Pfam" id="PF07779">
    <property type="entry name" value="Cas1_AcylT"/>
    <property type="match status" value="2"/>
</dbReference>
<keyword evidence="5 8" id="KW-1133">Transmembrane helix</keyword>
<proteinExistence type="inferred from homology"/>
<dbReference type="PANTHER" id="PTHR13533">
    <property type="entry name" value="N-ACETYLNEURAMINATE 9-O-ACETYLTRANSFERASE"/>
    <property type="match status" value="1"/>
</dbReference>
<dbReference type="Proteomes" id="UP000504603">
    <property type="component" value="Unplaced"/>
</dbReference>
<reference evidence="11" key="1">
    <citation type="submission" date="2025-08" db="UniProtKB">
        <authorList>
            <consortium name="RefSeq"/>
        </authorList>
    </citation>
    <scope>IDENTIFICATION</scope>
    <source>
        <strain evidence="11">OHB3-1</strain>
    </source>
</reference>
<feature type="domain" description="Cas1p 10 TM acyl transferase" evidence="9">
    <location>
        <begin position="264"/>
        <end position="551"/>
    </location>
</feature>
<evidence type="ECO:0000313" key="10">
    <source>
        <dbReference type="Proteomes" id="UP000504603"/>
    </source>
</evidence>
<evidence type="ECO:0000256" key="1">
    <source>
        <dbReference type="ARBA" id="ARBA00004141"/>
    </source>
</evidence>
<protein>
    <submittedName>
        <fullName evidence="11">Protein REDUCED WALL ACETYLATION 3-like isoform X1</fullName>
    </submittedName>
</protein>
<name>A0A6J1CG98_MOMCH</name>
<feature type="transmembrane region" description="Helical" evidence="8">
    <location>
        <begin position="205"/>
        <end position="222"/>
    </location>
</feature>
<evidence type="ECO:0000256" key="4">
    <source>
        <dbReference type="ARBA" id="ARBA00022692"/>
    </source>
</evidence>
<feature type="transmembrane region" description="Helical" evidence="8">
    <location>
        <begin position="267"/>
        <end position="288"/>
    </location>
</feature>
<dbReference type="OrthoDB" id="1932925at2759"/>
<comment type="subcellular location">
    <subcellularLocation>
        <location evidence="1">Membrane</location>
        <topology evidence="1">Multi-pass membrane protein</topology>
    </subcellularLocation>
</comment>
<dbReference type="GO" id="GO:0016407">
    <property type="term" value="F:acetyltransferase activity"/>
    <property type="evidence" value="ECO:0007669"/>
    <property type="project" value="TreeGrafter"/>
</dbReference>
<dbReference type="AlphaFoldDB" id="A0A6J1CG98"/>
<feature type="transmembrane region" description="Helical" evidence="8">
    <location>
        <begin position="553"/>
        <end position="577"/>
    </location>
</feature>
<dbReference type="GO" id="GO:0005794">
    <property type="term" value="C:Golgi apparatus"/>
    <property type="evidence" value="ECO:0007669"/>
    <property type="project" value="TreeGrafter"/>
</dbReference>
<dbReference type="PANTHER" id="PTHR13533:SF1">
    <property type="entry name" value="N-ACETYLNEURAMINATE 9-O-ACETYLTRANSFERASE"/>
    <property type="match status" value="1"/>
</dbReference>
<feature type="transmembrane region" description="Helical" evidence="8">
    <location>
        <begin position="514"/>
        <end position="533"/>
    </location>
</feature>
<evidence type="ECO:0000259" key="9">
    <source>
        <dbReference type="Pfam" id="PF07779"/>
    </source>
</evidence>
<dbReference type="GO" id="GO:0016020">
    <property type="term" value="C:membrane"/>
    <property type="evidence" value="ECO:0007669"/>
    <property type="project" value="UniProtKB-SubCell"/>
</dbReference>
<dbReference type="GO" id="GO:0009834">
    <property type="term" value="P:plant-type secondary cell wall biogenesis"/>
    <property type="evidence" value="ECO:0007669"/>
    <property type="project" value="TreeGrafter"/>
</dbReference>
<dbReference type="InterPro" id="IPR012419">
    <property type="entry name" value="Cas1_AcylTrans_dom"/>
</dbReference>
<feature type="transmembrane region" description="Helical" evidence="8">
    <location>
        <begin position="327"/>
        <end position="353"/>
    </location>
</feature>
<accession>A0A6J1CG98</accession>
<evidence type="ECO:0000256" key="8">
    <source>
        <dbReference type="SAM" id="Phobius"/>
    </source>
</evidence>
<dbReference type="KEGG" id="mcha:111010951"/>
<keyword evidence="6 8" id="KW-0472">Membrane</keyword>
<evidence type="ECO:0000256" key="7">
    <source>
        <dbReference type="ARBA" id="ARBA00023180"/>
    </source>
</evidence>
<sequence>MEASVITPGQISFLLGVSPIFVSWIYAEFLEYRKSSTPSKAHSDINLPELGVGTIKEDDQAVLLEGGLTRSASAKIHNSSIITNLIRFFTLDDSFLLENRATLRAMSEFGVILLYFFVCDRTSILADSKKNYNRDLFLFLYIILIIVSAATSLKKHGDKSAFSGKSILYLNRHQTEEWKGWMQVLFLMYHYFAAAEIYNAIRMFIAAYVWMTGFGNFSYYYIRKDFSVARFAQVIHFLSLCLKLFLPSKLYIPPGQKNVDERTSVNIYYCMQMMWRLNFFVIFCCIILNNDYMLYYICPMHTLFTLMVYGALGIFNKYNEKSSVIAVKFLACFLVVILIWEVPGVFDAFWSPLTFLLGYTDPSKPQLPKLHEWHFRSGLDRYIWIIGMIYAYFHPNVEKWMEKLEEAETRKRISIKACIVSVALFVGYMWYEWIYKLDKITYNKYHPYTSWIPITVYICLRNFTQQFRNYSLTLFAWLGKITLETYISQFHIWLRSNVPNGQPKWLLCIIPDYPLLNFMLTTAVYIFLSLRIFELTNTLKAAFIPTKDDKRLLHNLVAASAIGLCLYSISLIFSGFFI</sequence>
<feature type="transmembrane region" description="Helical" evidence="8">
    <location>
        <begin position="475"/>
        <end position="494"/>
    </location>
</feature>
<keyword evidence="10" id="KW-1185">Reference proteome</keyword>
<dbReference type="GO" id="GO:0045492">
    <property type="term" value="P:xylan biosynthetic process"/>
    <property type="evidence" value="ECO:0007669"/>
    <property type="project" value="TreeGrafter"/>
</dbReference>
<evidence type="ECO:0000256" key="2">
    <source>
        <dbReference type="ARBA" id="ARBA00010666"/>
    </source>
</evidence>
<evidence type="ECO:0000256" key="3">
    <source>
        <dbReference type="ARBA" id="ARBA00022679"/>
    </source>
</evidence>
<feature type="transmembrane region" description="Helical" evidence="8">
    <location>
        <begin position="413"/>
        <end position="433"/>
    </location>
</feature>